<dbReference type="PANTHER" id="PTHR46197:SF3">
    <property type="entry name" value="AB HYDROLASE-1 DOMAIN-CONTAINING PROTEIN"/>
    <property type="match status" value="1"/>
</dbReference>
<name>A0AAE0F9L6_9CHLO</name>
<evidence type="ECO:0000256" key="3">
    <source>
        <dbReference type="SAM" id="MobiDB-lite"/>
    </source>
</evidence>
<dbReference type="Gene3D" id="3.40.50.1820">
    <property type="entry name" value="alpha/beta hydrolase"/>
    <property type="match status" value="1"/>
</dbReference>
<accession>A0AAE0F9L6</accession>
<comment type="subcellular location">
    <subcellularLocation>
        <location evidence="1">Cytoplasm</location>
    </subcellularLocation>
</comment>
<proteinExistence type="predicted"/>
<dbReference type="Proteomes" id="UP001190700">
    <property type="component" value="Unassembled WGS sequence"/>
</dbReference>
<organism evidence="5 6">
    <name type="scientific">Cymbomonas tetramitiformis</name>
    <dbReference type="NCBI Taxonomy" id="36881"/>
    <lineage>
        <taxon>Eukaryota</taxon>
        <taxon>Viridiplantae</taxon>
        <taxon>Chlorophyta</taxon>
        <taxon>Pyramimonadophyceae</taxon>
        <taxon>Pyramimonadales</taxon>
        <taxon>Pyramimonadaceae</taxon>
        <taxon>Cymbomonas</taxon>
    </lineage>
</organism>
<feature type="compositionally biased region" description="Low complexity" evidence="3">
    <location>
        <begin position="385"/>
        <end position="407"/>
    </location>
</feature>
<comment type="caution">
    <text evidence="5">The sequence shown here is derived from an EMBL/GenBank/DDBJ whole genome shotgun (WGS) entry which is preliminary data.</text>
</comment>
<keyword evidence="2" id="KW-0963">Cytoplasm</keyword>
<sequence>MGLIVVRSNMQHPGGTELKHEHLSQAHHDSATRLQHKADNKDIVAILNEKKLSIDLESPRKLTIKVHLIESTPHEEAFQGGEHEPPVVLLHGAAYSSFTWKNLGTLDMLSRAGVKAYALDLPGYGKTPIIKHFDAPEDRAQFLQKVIEKLELERPPILVAPSMSGTYALPFVIQHSDKLSGLFLVAPVGVHKHKAELRKLLWDRSHGELPATILYGGKDPKKESDMTPLSAALPGAEKVVFGDGKHPAYLDDPHRFHILLVALVERVAIARKKSVAQGKEALAQQAADATQVMQQGAAGGQEGEPTTEMKEAAQLLHDSLVSIASAEVQEEKDEEAQQAGLQAEGEQMAQQVQQEVAKEMGTEVVEEGVDASPEGDAVNGNEAPSGLQAQDGSQAQGGAQAQGGPPADETKILADMQSEGQQEEAAQKESGQKVAEIVEAVSQV</sequence>
<dbReference type="AlphaFoldDB" id="A0AAE0F9L6"/>
<dbReference type="PANTHER" id="PTHR46197">
    <property type="entry name" value="PROTEIN ABHD14B-LIKE"/>
    <property type="match status" value="1"/>
</dbReference>
<feature type="region of interest" description="Disordered" evidence="3">
    <location>
        <begin position="328"/>
        <end position="433"/>
    </location>
</feature>
<evidence type="ECO:0000313" key="6">
    <source>
        <dbReference type="Proteomes" id="UP001190700"/>
    </source>
</evidence>
<dbReference type="Pfam" id="PF12146">
    <property type="entry name" value="Hydrolase_4"/>
    <property type="match status" value="1"/>
</dbReference>
<keyword evidence="6" id="KW-1185">Reference proteome</keyword>
<dbReference type="SUPFAM" id="SSF53474">
    <property type="entry name" value="alpha/beta-Hydrolases"/>
    <property type="match status" value="1"/>
</dbReference>
<reference evidence="5 6" key="1">
    <citation type="journal article" date="2015" name="Genome Biol. Evol.">
        <title>Comparative Genomics of a Bacterivorous Green Alga Reveals Evolutionary Causalities and Consequences of Phago-Mixotrophic Mode of Nutrition.</title>
        <authorList>
            <person name="Burns J.A."/>
            <person name="Paasch A."/>
            <person name="Narechania A."/>
            <person name="Kim E."/>
        </authorList>
    </citation>
    <scope>NUCLEOTIDE SEQUENCE [LARGE SCALE GENOMIC DNA]</scope>
    <source>
        <strain evidence="5 6">PLY_AMNH</strain>
    </source>
</reference>
<feature type="compositionally biased region" description="Low complexity" evidence="3">
    <location>
        <begin position="337"/>
        <end position="355"/>
    </location>
</feature>
<protein>
    <recommendedName>
        <fullName evidence="4">Serine aminopeptidase S33 domain-containing protein</fullName>
    </recommendedName>
</protein>
<evidence type="ECO:0000256" key="2">
    <source>
        <dbReference type="ARBA" id="ARBA00022490"/>
    </source>
</evidence>
<dbReference type="GO" id="GO:0005737">
    <property type="term" value="C:cytoplasm"/>
    <property type="evidence" value="ECO:0007669"/>
    <property type="project" value="UniProtKB-SubCell"/>
</dbReference>
<dbReference type="InterPro" id="IPR022742">
    <property type="entry name" value="Hydrolase_4"/>
</dbReference>
<dbReference type="EMBL" id="LGRX02022465">
    <property type="protein sequence ID" value="KAK3255585.1"/>
    <property type="molecule type" value="Genomic_DNA"/>
</dbReference>
<evidence type="ECO:0000259" key="4">
    <source>
        <dbReference type="Pfam" id="PF12146"/>
    </source>
</evidence>
<dbReference type="InterPro" id="IPR029058">
    <property type="entry name" value="AB_hydrolase_fold"/>
</dbReference>
<feature type="domain" description="Serine aminopeptidase S33" evidence="4">
    <location>
        <begin position="84"/>
        <end position="195"/>
    </location>
</feature>
<evidence type="ECO:0000256" key="1">
    <source>
        <dbReference type="ARBA" id="ARBA00004496"/>
    </source>
</evidence>
<evidence type="ECO:0000313" key="5">
    <source>
        <dbReference type="EMBL" id="KAK3255585.1"/>
    </source>
</evidence>
<gene>
    <name evidence="5" type="ORF">CYMTET_35243</name>
</gene>